<evidence type="ECO:0008006" key="3">
    <source>
        <dbReference type="Google" id="ProtNLM"/>
    </source>
</evidence>
<dbReference type="SUPFAM" id="SSF140415">
    <property type="entry name" value="YppE-like"/>
    <property type="match status" value="1"/>
</dbReference>
<dbReference type="Proteomes" id="UP000199095">
    <property type="component" value="Unassembled WGS sequence"/>
</dbReference>
<dbReference type="EMBL" id="FOHJ01000004">
    <property type="protein sequence ID" value="SET31349.1"/>
    <property type="molecule type" value="Genomic_DNA"/>
</dbReference>
<dbReference type="Gene3D" id="1.20.120.440">
    <property type="entry name" value="YppE-like"/>
    <property type="match status" value="1"/>
</dbReference>
<reference evidence="2" key="1">
    <citation type="submission" date="2016-10" db="EMBL/GenBank/DDBJ databases">
        <authorList>
            <person name="Varghese N."/>
            <person name="Submissions S."/>
        </authorList>
    </citation>
    <scope>NUCLEOTIDE SEQUENCE [LARGE SCALE GENOMIC DNA]</scope>
    <source>
        <strain evidence="2">CGMCC 1.3566</strain>
    </source>
</reference>
<organism evidence="1 2">
    <name type="scientific">Salinibacillus kushneri</name>
    <dbReference type="NCBI Taxonomy" id="237682"/>
    <lineage>
        <taxon>Bacteria</taxon>
        <taxon>Bacillati</taxon>
        <taxon>Bacillota</taxon>
        <taxon>Bacilli</taxon>
        <taxon>Bacillales</taxon>
        <taxon>Bacillaceae</taxon>
        <taxon>Salinibacillus</taxon>
    </lineage>
</organism>
<proteinExistence type="predicted"/>
<keyword evidence="2" id="KW-1185">Reference proteome</keyword>
<dbReference type="AlphaFoldDB" id="A0A1I0DG30"/>
<evidence type="ECO:0000313" key="2">
    <source>
        <dbReference type="Proteomes" id="UP000199095"/>
    </source>
</evidence>
<dbReference type="InterPro" id="IPR023351">
    <property type="entry name" value="YppE-like_sf"/>
</dbReference>
<name>A0A1I0DG30_9BACI</name>
<evidence type="ECO:0000313" key="1">
    <source>
        <dbReference type="EMBL" id="SET31349.1"/>
    </source>
</evidence>
<protein>
    <recommendedName>
        <fullName evidence="3">DUF1798 family protein</fullName>
    </recommendedName>
</protein>
<dbReference type="STRING" id="237682.SAMN05421676_1047"/>
<accession>A0A1I0DG30</accession>
<sequence length="117" mass="14294">MFKMPEHLHDIINQIYKNLLEKSLKRYEAGNKVDRKDLDEFERVKEETAPIFELITEWEQEVTENMANLNVMPNQVENTKDNMELLLLHSYYIDVRRKRFMELYHSIDYIMNRILND</sequence>
<dbReference type="Pfam" id="PF08807">
    <property type="entry name" value="DUF1798"/>
    <property type="match status" value="1"/>
</dbReference>
<gene>
    <name evidence="1" type="ORF">SAMN05421676_1047</name>
</gene>
<dbReference type="InterPro" id="IPR014913">
    <property type="entry name" value="YppE-like"/>
</dbReference>